<proteinExistence type="predicted"/>
<organism evidence="1 2">
    <name type="scientific">Stegodyphus mimosarum</name>
    <name type="common">African social velvet spider</name>
    <dbReference type="NCBI Taxonomy" id="407821"/>
    <lineage>
        <taxon>Eukaryota</taxon>
        <taxon>Metazoa</taxon>
        <taxon>Ecdysozoa</taxon>
        <taxon>Arthropoda</taxon>
        <taxon>Chelicerata</taxon>
        <taxon>Arachnida</taxon>
        <taxon>Araneae</taxon>
        <taxon>Araneomorphae</taxon>
        <taxon>Entelegynae</taxon>
        <taxon>Eresoidea</taxon>
        <taxon>Eresidae</taxon>
        <taxon>Stegodyphus</taxon>
    </lineage>
</organism>
<dbReference type="AlphaFoldDB" id="A0A087UY45"/>
<feature type="non-terminal residue" evidence="1">
    <location>
        <position position="111"/>
    </location>
</feature>
<reference evidence="1 2" key="1">
    <citation type="submission" date="2013-11" db="EMBL/GenBank/DDBJ databases">
        <title>Genome sequencing of Stegodyphus mimosarum.</title>
        <authorList>
            <person name="Bechsgaard J."/>
        </authorList>
    </citation>
    <scope>NUCLEOTIDE SEQUENCE [LARGE SCALE GENOMIC DNA]</scope>
</reference>
<protein>
    <submittedName>
        <fullName evidence="1">Uncharacterized protein</fullName>
    </submittedName>
</protein>
<accession>A0A087UY45</accession>
<evidence type="ECO:0000313" key="1">
    <source>
        <dbReference type="EMBL" id="KFM82284.1"/>
    </source>
</evidence>
<dbReference type="Proteomes" id="UP000054359">
    <property type="component" value="Unassembled WGS sequence"/>
</dbReference>
<sequence length="111" mass="13400">MKALKLEDLCLRNITDNFTIFNSAYSTSNDASLQRNLEFLQRVYTIDLIKRLWEARQLTNEDYLKLLINKYLKELDFRKFRYCSWKKVLERIMKIAEGLVKVNLDAKIFRK</sequence>
<evidence type="ECO:0000313" key="2">
    <source>
        <dbReference type="Proteomes" id="UP000054359"/>
    </source>
</evidence>
<dbReference type="EMBL" id="KK122229">
    <property type="protein sequence ID" value="KFM82284.1"/>
    <property type="molecule type" value="Genomic_DNA"/>
</dbReference>
<gene>
    <name evidence="1" type="ORF">X975_19275</name>
</gene>
<name>A0A087UY45_STEMI</name>
<keyword evidence="2" id="KW-1185">Reference proteome</keyword>